<dbReference type="AlphaFoldDB" id="A0A1G6PSR0"/>
<evidence type="ECO:0000313" key="4">
    <source>
        <dbReference type="Proteomes" id="UP000199387"/>
    </source>
</evidence>
<gene>
    <name evidence="3" type="ORF">SAMN04488112_11827</name>
</gene>
<name>A0A1G6PSR0_9BACL</name>
<dbReference type="InterPro" id="IPR021309">
    <property type="entry name" value="YgaP-like_TM"/>
</dbReference>
<feature type="domain" description="Inner membrane protein YgaP-like transmembrane" evidence="2">
    <location>
        <begin position="1"/>
        <end position="68"/>
    </location>
</feature>
<reference evidence="3 4" key="1">
    <citation type="submission" date="2016-10" db="EMBL/GenBank/DDBJ databases">
        <authorList>
            <person name="de Groot N.N."/>
        </authorList>
    </citation>
    <scope>NUCLEOTIDE SEQUENCE [LARGE SCALE GENOMIC DNA]</scope>
    <source>
        <strain evidence="3 4">DSM 45514</strain>
    </source>
</reference>
<protein>
    <recommendedName>
        <fullName evidence="2">Inner membrane protein YgaP-like transmembrane domain-containing protein</fullName>
    </recommendedName>
</protein>
<accession>A0A1G6PSR0</accession>
<keyword evidence="1" id="KW-0812">Transmembrane</keyword>
<evidence type="ECO:0000256" key="1">
    <source>
        <dbReference type="SAM" id="Phobius"/>
    </source>
</evidence>
<evidence type="ECO:0000313" key="3">
    <source>
        <dbReference type="EMBL" id="SDC83270.1"/>
    </source>
</evidence>
<dbReference type="Pfam" id="PF11127">
    <property type="entry name" value="YgaP-like_TM"/>
    <property type="match status" value="1"/>
</dbReference>
<keyword evidence="4" id="KW-1185">Reference proteome</keyword>
<dbReference type="OrthoDB" id="5405951at2"/>
<keyword evidence="1" id="KW-0472">Membrane</keyword>
<evidence type="ECO:0000259" key="2">
    <source>
        <dbReference type="Pfam" id="PF11127"/>
    </source>
</evidence>
<dbReference type="Proteomes" id="UP000199387">
    <property type="component" value="Unassembled WGS sequence"/>
</dbReference>
<dbReference type="STRING" id="1236220.SAMN04488112_11827"/>
<proteinExistence type="predicted"/>
<feature type="transmembrane region" description="Helical" evidence="1">
    <location>
        <begin position="6"/>
        <end position="25"/>
    </location>
</feature>
<keyword evidence="1" id="KW-1133">Transmembrane helix</keyword>
<sequence>MQKNVGTWDALMRITLGFTGLAWGISRMIQKPHNMTPLLVALLSGMKVAEGITRFCPMLTVMGATTQDSKTADNREVTS</sequence>
<dbReference type="RefSeq" id="WP_091571844.1">
    <property type="nucleotide sequence ID" value="NZ_FMZA01000018.1"/>
</dbReference>
<organism evidence="3 4">
    <name type="scientific">Melghirimyces thermohalophilus</name>
    <dbReference type="NCBI Taxonomy" id="1236220"/>
    <lineage>
        <taxon>Bacteria</taxon>
        <taxon>Bacillati</taxon>
        <taxon>Bacillota</taxon>
        <taxon>Bacilli</taxon>
        <taxon>Bacillales</taxon>
        <taxon>Thermoactinomycetaceae</taxon>
        <taxon>Melghirimyces</taxon>
    </lineage>
</organism>
<dbReference type="EMBL" id="FMZA01000018">
    <property type="protein sequence ID" value="SDC83270.1"/>
    <property type="molecule type" value="Genomic_DNA"/>
</dbReference>